<sequence length="148" mass="16914">MKKLMLVSAYLAFLSFALFAAQPSWAEQSKRLGPWEVHYNAFNSTLLRPEMARQYNLERGETIATINIAVLAAELPGKPAQQVSIEGYAMNPLSMQQPLEFSEVIEGEAVYYLAQTSFSNLETLRFFITLKKGDKVQELRFSEELWRN</sequence>
<organism evidence="3 4">
    <name type="scientific">Pseudidiomarina aquimaris</name>
    <dbReference type="NCBI Taxonomy" id="641841"/>
    <lineage>
        <taxon>Bacteria</taxon>
        <taxon>Pseudomonadati</taxon>
        <taxon>Pseudomonadota</taxon>
        <taxon>Gammaproteobacteria</taxon>
        <taxon>Alteromonadales</taxon>
        <taxon>Idiomarinaceae</taxon>
        <taxon>Pseudidiomarina</taxon>
    </lineage>
</organism>
<dbReference type="AlphaFoldDB" id="A0A432XIX0"/>
<dbReference type="Pfam" id="PF14467">
    <property type="entry name" value="DUF4426"/>
    <property type="match status" value="1"/>
</dbReference>
<protein>
    <submittedName>
        <fullName evidence="3">DUF4426 domain-containing protein</fullName>
    </submittedName>
</protein>
<evidence type="ECO:0000259" key="2">
    <source>
        <dbReference type="Pfam" id="PF14467"/>
    </source>
</evidence>
<gene>
    <name evidence="3" type="ORF">CWE21_04610</name>
</gene>
<dbReference type="InterPro" id="IPR025218">
    <property type="entry name" value="DUF4426"/>
</dbReference>
<dbReference type="OrthoDB" id="8563353at2"/>
<evidence type="ECO:0000256" key="1">
    <source>
        <dbReference type="SAM" id="SignalP"/>
    </source>
</evidence>
<name>A0A432XIX0_9GAMM</name>
<evidence type="ECO:0000313" key="3">
    <source>
        <dbReference type="EMBL" id="RUO48651.1"/>
    </source>
</evidence>
<keyword evidence="1" id="KW-0732">Signal</keyword>
<dbReference type="RefSeq" id="WP_126833293.1">
    <property type="nucleotide sequence ID" value="NZ_PIPT01000003.1"/>
</dbReference>
<evidence type="ECO:0000313" key="4">
    <source>
        <dbReference type="Proteomes" id="UP000286678"/>
    </source>
</evidence>
<reference evidence="4" key="1">
    <citation type="journal article" date="2018" name="Front. Microbiol.">
        <title>Genome-Based Analysis Reveals the Taxonomy and Diversity of the Family Idiomarinaceae.</title>
        <authorList>
            <person name="Liu Y."/>
            <person name="Lai Q."/>
            <person name="Shao Z."/>
        </authorList>
    </citation>
    <scope>NUCLEOTIDE SEQUENCE [LARGE SCALE GENOMIC DNA]</scope>
    <source>
        <strain evidence="4">SW15</strain>
    </source>
</reference>
<feature type="signal peptide" evidence="1">
    <location>
        <begin position="1"/>
        <end position="20"/>
    </location>
</feature>
<dbReference type="Gene3D" id="2.60.40.3340">
    <property type="entry name" value="Domain of unknown function DUF4426"/>
    <property type="match status" value="1"/>
</dbReference>
<feature type="chain" id="PRO_5019271300" evidence="1">
    <location>
        <begin position="21"/>
        <end position="148"/>
    </location>
</feature>
<keyword evidence="4" id="KW-1185">Reference proteome</keyword>
<proteinExistence type="predicted"/>
<dbReference type="Proteomes" id="UP000286678">
    <property type="component" value="Unassembled WGS sequence"/>
</dbReference>
<accession>A0A432XIX0</accession>
<comment type="caution">
    <text evidence="3">The sequence shown here is derived from an EMBL/GenBank/DDBJ whole genome shotgun (WGS) entry which is preliminary data.</text>
</comment>
<dbReference type="EMBL" id="PIPT01000003">
    <property type="protein sequence ID" value="RUO48651.1"/>
    <property type="molecule type" value="Genomic_DNA"/>
</dbReference>
<feature type="domain" description="DUF4426" evidence="2">
    <location>
        <begin position="30"/>
        <end position="146"/>
    </location>
</feature>